<feature type="domain" description="UspA" evidence="4">
    <location>
        <begin position="8"/>
        <end position="145"/>
    </location>
</feature>
<dbReference type="RefSeq" id="WP_093937393.1">
    <property type="nucleotide sequence ID" value="NZ_NMQT01000112.1"/>
</dbReference>
<evidence type="ECO:0000313" key="5">
    <source>
        <dbReference type="EMBL" id="OXM49408.1"/>
    </source>
</evidence>
<dbReference type="Gene3D" id="3.40.50.620">
    <property type="entry name" value="HUPs"/>
    <property type="match status" value="2"/>
</dbReference>
<dbReference type="InterPro" id="IPR006016">
    <property type="entry name" value="UspA"/>
</dbReference>
<reference evidence="5 6" key="1">
    <citation type="submission" date="2017-07" db="EMBL/GenBank/DDBJ databases">
        <title>Amycolatopsis thailandensis Genome sequencing and assembly.</title>
        <authorList>
            <person name="Kaur N."/>
            <person name="Mayilraj S."/>
        </authorList>
    </citation>
    <scope>NUCLEOTIDE SEQUENCE [LARGE SCALE GENOMIC DNA]</scope>
    <source>
        <strain evidence="5 6">JCM 16380</strain>
    </source>
</reference>
<protein>
    <submittedName>
        <fullName evidence="5">Universal stress protein</fullName>
    </submittedName>
</protein>
<dbReference type="EMBL" id="NMQT01000112">
    <property type="protein sequence ID" value="OXM49408.1"/>
    <property type="molecule type" value="Genomic_DNA"/>
</dbReference>
<evidence type="ECO:0000259" key="4">
    <source>
        <dbReference type="Pfam" id="PF00582"/>
    </source>
</evidence>
<dbReference type="Pfam" id="PF00582">
    <property type="entry name" value="Usp"/>
    <property type="match status" value="2"/>
</dbReference>
<dbReference type="InterPro" id="IPR006015">
    <property type="entry name" value="Universal_stress_UspA"/>
</dbReference>
<evidence type="ECO:0000256" key="1">
    <source>
        <dbReference type="ARBA" id="ARBA00008791"/>
    </source>
</evidence>
<proteinExistence type="inferred from homology"/>
<accession>A0A229RRW6</accession>
<evidence type="ECO:0000256" key="3">
    <source>
        <dbReference type="ARBA" id="ARBA00022840"/>
    </source>
</evidence>
<dbReference type="InterPro" id="IPR014729">
    <property type="entry name" value="Rossmann-like_a/b/a_fold"/>
</dbReference>
<dbReference type="PANTHER" id="PTHR46268:SF27">
    <property type="entry name" value="UNIVERSAL STRESS PROTEIN RV2623"/>
    <property type="match status" value="1"/>
</dbReference>
<dbReference type="PRINTS" id="PR01438">
    <property type="entry name" value="UNVRSLSTRESS"/>
</dbReference>
<gene>
    <name evidence="5" type="ORF">CFP71_30410</name>
</gene>
<keyword evidence="2" id="KW-0547">Nucleotide-binding</keyword>
<comment type="similarity">
    <text evidence="1">Belongs to the universal stress protein A family.</text>
</comment>
<name>A0A229RRW6_9PSEU</name>
<comment type="caution">
    <text evidence="5">The sequence shown here is derived from an EMBL/GenBank/DDBJ whole genome shotgun (WGS) entry which is preliminary data.</text>
</comment>
<evidence type="ECO:0000313" key="6">
    <source>
        <dbReference type="Proteomes" id="UP000215223"/>
    </source>
</evidence>
<dbReference type="PANTHER" id="PTHR46268">
    <property type="entry name" value="STRESS RESPONSE PROTEIN NHAX"/>
    <property type="match status" value="1"/>
</dbReference>
<organism evidence="5 6">
    <name type="scientific">Amycolatopsis thailandensis</name>
    <dbReference type="NCBI Taxonomy" id="589330"/>
    <lineage>
        <taxon>Bacteria</taxon>
        <taxon>Bacillati</taxon>
        <taxon>Actinomycetota</taxon>
        <taxon>Actinomycetes</taxon>
        <taxon>Pseudonocardiales</taxon>
        <taxon>Pseudonocardiaceae</taxon>
        <taxon>Amycolatopsis</taxon>
    </lineage>
</organism>
<dbReference type="GO" id="GO:0005524">
    <property type="term" value="F:ATP binding"/>
    <property type="evidence" value="ECO:0007669"/>
    <property type="project" value="UniProtKB-KW"/>
</dbReference>
<dbReference type="SUPFAM" id="SSF52402">
    <property type="entry name" value="Adenine nucleotide alpha hydrolases-like"/>
    <property type="match status" value="2"/>
</dbReference>
<sequence>MPVATDGTIVAGIDGSRSARTAASWAADDASRRGVPLRLVHVYRVPVAKMPGILPPEETIRAGFAHLGQEWIARARDGVLSRFPKLVVETAVREWSAVPALIQESTTAAMVVLGSRGLGGFTGPLIGSTAVSLARHGHCPIVVARGRRPDGPLPDEGRIVVGTDGSPTSEAALGFGFDEARLRDSGLTVVRTWSEVLDHGSLRPHLLDVDAVEIEADEWKSVEEQVAPWQDKYPDVPVEVVVRRGRPIRTLLEFGTRARLVVVGCRGRGGFEGMLLGSTSQALVAHSECPVAVVRPAVPSEADGGTRP</sequence>
<keyword evidence="6" id="KW-1185">Reference proteome</keyword>
<dbReference type="Proteomes" id="UP000215223">
    <property type="component" value="Unassembled WGS sequence"/>
</dbReference>
<evidence type="ECO:0000256" key="2">
    <source>
        <dbReference type="ARBA" id="ARBA00022741"/>
    </source>
</evidence>
<dbReference type="AlphaFoldDB" id="A0A229RRW6"/>
<feature type="domain" description="UspA" evidence="4">
    <location>
        <begin position="158"/>
        <end position="295"/>
    </location>
</feature>
<dbReference type="OrthoDB" id="3404132at2"/>
<keyword evidence="3" id="KW-0067">ATP-binding</keyword>